<dbReference type="InParanoid" id="G1X194"/>
<dbReference type="EMBL" id="ADOT01000015">
    <property type="protein sequence ID" value="EGX53104.1"/>
    <property type="molecule type" value="Genomic_DNA"/>
</dbReference>
<dbReference type="HOGENOM" id="CLU_444079_0_0_1"/>
<dbReference type="SUPFAM" id="SSF81383">
    <property type="entry name" value="F-box domain"/>
    <property type="match status" value="1"/>
</dbReference>
<feature type="domain" description="F-box" evidence="2">
    <location>
        <begin position="92"/>
        <end position="141"/>
    </location>
</feature>
<dbReference type="Proteomes" id="UP000008784">
    <property type="component" value="Unassembled WGS sequence"/>
</dbReference>
<dbReference type="GeneID" id="22889667"/>
<feature type="region of interest" description="Disordered" evidence="1">
    <location>
        <begin position="573"/>
        <end position="615"/>
    </location>
</feature>
<dbReference type="PROSITE" id="PS50181">
    <property type="entry name" value="FBOX"/>
    <property type="match status" value="1"/>
</dbReference>
<name>G1X194_ARTOA</name>
<feature type="region of interest" description="Disordered" evidence="1">
    <location>
        <begin position="63"/>
        <end position="92"/>
    </location>
</feature>
<comment type="caution">
    <text evidence="3">The sequence shown here is derived from an EMBL/GenBank/DDBJ whole genome shotgun (WGS) entry which is preliminary data.</text>
</comment>
<dbReference type="OrthoDB" id="5407271at2759"/>
<evidence type="ECO:0000313" key="4">
    <source>
        <dbReference type="Proteomes" id="UP000008784"/>
    </source>
</evidence>
<proteinExistence type="predicted"/>
<evidence type="ECO:0000256" key="1">
    <source>
        <dbReference type="SAM" id="MobiDB-lite"/>
    </source>
</evidence>
<sequence>MAMDMELCPQVNRFSLAFPEGPFTFNISLNKSATGSRLGDVLTPIEDETISTIKTTIIITTSSSSSSASSSSSSFSSSFSSPPSSTESEHRVAPIERLPSELHTQIASYLTLPSLIVNLAWTSRRLYSSLGPTNCLLWYKILYRRLADIPCNLSCPLVPRFSNNVDYYQRCLAIMCNRSGEKACQRCLLVDDGVVGGGTGAPGVVGGGGGGKNEEKGVQLVDIYVAGVYGGTWCWECAKQVYESTAIINLRTPLPSIPETLLTTIYLNPSSTPKPGFFVSRTAIAEAIKEQCPNGGYTPLNISWHAEPDIREAKPYVIRNIMILYKKWYQHLHILCSPKELGMEMKKSFDIKKFKMNADSCVQNDLIDAVFGVAGKYLASKEIEDEEKREEERIEACKKFLSMFFGVPNTTKAVEFKMAVPTTRFLAFIAKRFWIAKMKEVRKGSILDLNGKNCVDDKPKRRCGYCVLKAEEEGDLVTQTYSPILLVCHMLSEHSKRMLENWPEVPNLKKVQAIMEKKVEENKVEETKIIKRKLAREKKKGTLENETQKSGFDGESIEDIRFLFESNLGVDIDTDADDADAEGEEDDIVTNGVGQLTISDQTGTDNHPIIFEQTD</sequence>
<dbReference type="RefSeq" id="XP_011118256.1">
    <property type="nucleotide sequence ID" value="XM_011119954.1"/>
</dbReference>
<keyword evidence="4" id="KW-1185">Reference proteome</keyword>
<evidence type="ECO:0000259" key="2">
    <source>
        <dbReference type="PROSITE" id="PS50181"/>
    </source>
</evidence>
<feature type="compositionally biased region" description="Polar residues" evidence="1">
    <location>
        <begin position="592"/>
        <end position="605"/>
    </location>
</feature>
<dbReference type="OMA" id="LNISWHA"/>
<reference evidence="3 4" key="1">
    <citation type="journal article" date="2011" name="PLoS Pathog.">
        <title>Genomic and proteomic analyses of the fungus Arthrobotrys oligospora provide insights into nematode-trap formation.</title>
        <authorList>
            <person name="Yang J."/>
            <person name="Wang L."/>
            <person name="Ji X."/>
            <person name="Feng Y."/>
            <person name="Li X."/>
            <person name="Zou C."/>
            <person name="Xu J."/>
            <person name="Ren Y."/>
            <person name="Mi Q."/>
            <person name="Wu J."/>
            <person name="Liu S."/>
            <person name="Liu Y."/>
            <person name="Huang X."/>
            <person name="Wang H."/>
            <person name="Niu X."/>
            <person name="Li J."/>
            <person name="Liang L."/>
            <person name="Luo Y."/>
            <person name="Ji K."/>
            <person name="Zhou W."/>
            <person name="Yu Z."/>
            <person name="Li G."/>
            <person name="Liu Y."/>
            <person name="Li L."/>
            <person name="Qiao M."/>
            <person name="Feng L."/>
            <person name="Zhang K.-Q."/>
        </authorList>
    </citation>
    <scope>NUCLEOTIDE SEQUENCE [LARGE SCALE GENOMIC DNA]</scope>
    <source>
        <strain evidence="4">ATCC 24927 / CBS 115.81 / DSM 1491</strain>
    </source>
</reference>
<dbReference type="AlphaFoldDB" id="G1X194"/>
<feature type="compositionally biased region" description="Acidic residues" evidence="1">
    <location>
        <begin position="573"/>
        <end position="588"/>
    </location>
</feature>
<feature type="compositionally biased region" description="Low complexity" evidence="1">
    <location>
        <begin position="63"/>
        <end position="86"/>
    </location>
</feature>
<dbReference type="InterPro" id="IPR036047">
    <property type="entry name" value="F-box-like_dom_sf"/>
</dbReference>
<gene>
    <name evidence="3" type="ORF">AOL_s00007g53</name>
</gene>
<accession>G1X194</accession>
<dbReference type="InterPro" id="IPR001810">
    <property type="entry name" value="F-box_dom"/>
</dbReference>
<organism evidence="3 4">
    <name type="scientific">Arthrobotrys oligospora (strain ATCC 24927 / CBS 115.81 / DSM 1491)</name>
    <name type="common">Nematode-trapping fungus</name>
    <name type="synonym">Didymozoophaga oligospora</name>
    <dbReference type="NCBI Taxonomy" id="756982"/>
    <lineage>
        <taxon>Eukaryota</taxon>
        <taxon>Fungi</taxon>
        <taxon>Dikarya</taxon>
        <taxon>Ascomycota</taxon>
        <taxon>Pezizomycotina</taxon>
        <taxon>Orbiliomycetes</taxon>
        <taxon>Orbiliales</taxon>
        <taxon>Orbiliaceae</taxon>
        <taxon>Orbilia</taxon>
        <taxon>Orbilia oligospora</taxon>
    </lineage>
</organism>
<protein>
    <recommendedName>
        <fullName evidence="2">F-box domain-containing protein</fullName>
    </recommendedName>
</protein>
<evidence type="ECO:0000313" key="3">
    <source>
        <dbReference type="EMBL" id="EGX53104.1"/>
    </source>
</evidence>